<dbReference type="RefSeq" id="WP_196203789.1">
    <property type="nucleotide sequence ID" value="NZ_JADPUN010000225.1"/>
</dbReference>
<feature type="binding site" evidence="17">
    <location>
        <position position="72"/>
    </location>
    <ligand>
        <name>Mg(2+)</name>
        <dbReference type="ChEBI" id="CHEBI:18420"/>
        <label>1</label>
    </ligand>
</feature>
<name>A0ABS0H1R4_9ACTN</name>
<dbReference type="EC" id="2.7.8.-" evidence="17"/>
<keyword evidence="10 17" id="KW-0460">Magnesium</keyword>
<evidence type="ECO:0000256" key="15">
    <source>
        <dbReference type="ARBA" id="ARBA00033137"/>
    </source>
</evidence>
<dbReference type="NCBIfam" id="NF045883">
    <property type="entry name" value="PIPSynth"/>
    <property type="match status" value="1"/>
</dbReference>
<evidence type="ECO:0000256" key="14">
    <source>
        <dbReference type="ARBA" id="ARBA00024082"/>
    </source>
</evidence>
<evidence type="ECO:0000256" key="1">
    <source>
        <dbReference type="ARBA" id="ARBA00004651"/>
    </source>
</evidence>
<evidence type="ECO:0000256" key="8">
    <source>
        <dbReference type="ARBA" id="ARBA00022692"/>
    </source>
</evidence>
<comment type="caution">
    <text evidence="17">Lacks conserved residue(s) required for the propagation of feature annotation.</text>
</comment>
<protein>
    <recommendedName>
        <fullName evidence="14 17">Phosphatidylinositol phosphate synthase</fullName>
        <shortName evidence="17">PIP synthase</shortName>
        <ecNumber evidence="17">2.7.8.-</ecNumber>
    </recommendedName>
    <alternativeName>
        <fullName evidence="15 17">CDP-diacylglycerol--D-myo-inositol-3-phosphate 3-phosphatidyltransferase</fullName>
    </alternativeName>
</protein>
<dbReference type="Pfam" id="PF01066">
    <property type="entry name" value="CDP-OH_P_transf"/>
    <property type="match status" value="1"/>
</dbReference>
<evidence type="ECO:0000256" key="2">
    <source>
        <dbReference type="ARBA" id="ARBA00004805"/>
    </source>
</evidence>
<feature type="transmembrane region" description="Helical" evidence="17">
    <location>
        <begin position="54"/>
        <end position="71"/>
    </location>
</feature>
<keyword evidence="17" id="KW-1208">Phospholipid metabolism</keyword>
<reference evidence="19 20" key="1">
    <citation type="submission" date="2020-11" db="EMBL/GenBank/DDBJ databases">
        <title>A novel isolate from a Black sea contaminated sediment with potential to produce alkanes: Plantactinospora alkalitolerans sp. nov.</title>
        <authorList>
            <person name="Carro L."/>
            <person name="Veyisoglu A."/>
            <person name="Guven K."/>
            <person name="Schumann P."/>
            <person name="Klenk H.-P."/>
            <person name="Sahin N."/>
        </authorList>
    </citation>
    <scope>NUCLEOTIDE SEQUENCE [LARGE SCALE GENOMIC DNA]</scope>
    <source>
        <strain evidence="19 20">S1510</strain>
    </source>
</reference>
<comment type="subcellular location">
    <subcellularLocation>
        <location evidence="1 17">Cell membrane</location>
        <topology evidence="1 17">Multi-pass membrane protein</topology>
    </subcellularLocation>
</comment>
<evidence type="ECO:0000256" key="17">
    <source>
        <dbReference type="HAMAP-Rule" id="MF_02241"/>
    </source>
</evidence>
<gene>
    <name evidence="19" type="ORF">I0C86_25385</name>
</gene>
<evidence type="ECO:0000256" key="4">
    <source>
        <dbReference type="ARBA" id="ARBA00010441"/>
    </source>
</evidence>
<feature type="transmembrane region" description="Helical" evidence="17">
    <location>
        <begin position="156"/>
        <end position="182"/>
    </location>
</feature>
<sequence length="209" mass="21736">MAKIFQVSARAGMTRVVEPIARTLLRVGVTPNAVTVTGTLGVLVGSIALGARGYLVAGALVVTFFALTDLLDGTMARMRGGSSRFGAFLDSSMDRVSDGAVFGAVAYWLATQNDRVGVAAALICLVSGGLVSYVKARAEGLGMTCNVGIAERTERLLIVGVGGLLTGLGLDWALTTALWLLAAVSLFTVGQRMTHVYRQAERAELGVDA</sequence>
<dbReference type="InterPro" id="IPR000462">
    <property type="entry name" value="CDP-OH_P_trans"/>
</dbReference>
<evidence type="ECO:0000256" key="7">
    <source>
        <dbReference type="ARBA" id="ARBA00022679"/>
    </source>
</evidence>
<feature type="binding site" evidence="17">
    <location>
        <position position="90"/>
    </location>
    <ligand>
        <name>Mg(2+)</name>
        <dbReference type="ChEBI" id="CHEBI:18420"/>
        <label>1</label>
    </ligand>
</feature>
<feature type="binding site" evidence="17">
    <location>
        <position position="69"/>
    </location>
    <ligand>
        <name>Mg(2+)</name>
        <dbReference type="ChEBI" id="CHEBI:18420"/>
        <label>1</label>
    </ligand>
</feature>
<evidence type="ECO:0000313" key="20">
    <source>
        <dbReference type="Proteomes" id="UP000638560"/>
    </source>
</evidence>
<keyword evidence="17" id="KW-0594">Phospholipid biosynthesis</keyword>
<feature type="transmembrane region" description="Helical" evidence="17">
    <location>
        <begin position="116"/>
        <end position="136"/>
    </location>
</feature>
<dbReference type="InterPro" id="IPR043130">
    <property type="entry name" value="CDP-OH_PTrfase_TM_dom"/>
</dbReference>
<comment type="function">
    <text evidence="17">Catalyzes the conjugation of the 1'-hydroxyl group of D-myo-inositol-3-phosphate (also named L-myo-inositol-1-phosphate) with a lipid tail of cytidine diphosphate diacylglycerol (CDP-DAG), forming phosphatidylinositol phosphate (PIP) and CMP. PIP is a precursor of phosphatidylinositol (PI) which is an essential lipid required for cell wall formation.</text>
</comment>
<keyword evidence="6 17" id="KW-1003">Cell membrane</keyword>
<feature type="binding site" evidence="17">
    <location>
        <position position="73"/>
    </location>
    <ligand>
        <name>a CDP-1,2-diacyl-sn-glycerol</name>
        <dbReference type="ChEBI" id="CHEBI:58332"/>
    </ligand>
</feature>
<feature type="binding site" evidence="17">
    <location>
        <position position="83"/>
    </location>
    <ligand>
        <name>a CDP-1,2-diacyl-sn-glycerol</name>
        <dbReference type="ChEBI" id="CHEBI:58332"/>
    </ligand>
</feature>
<comment type="cofactor">
    <cofactor evidence="17">
        <name>Mg(2+)</name>
        <dbReference type="ChEBI" id="CHEBI:18420"/>
    </cofactor>
    <text evidence="17">Contains a di-nuclear catalytic Mg(2+) center.</text>
</comment>
<evidence type="ECO:0000256" key="3">
    <source>
        <dbReference type="ARBA" id="ARBA00005189"/>
    </source>
</evidence>
<keyword evidence="8 17" id="KW-0812">Transmembrane</keyword>
<evidence type="ECO:0000256" key="16">
    <source>
        <dbReference type="ARBA" id="ARBA00048865"/>
    </source>
</evidence>
<proteinExistence type="inferred from homology"/>
<keyword evidence="17" id="KW-0443">Lipid metabolism</keyword>
<feature type="binding site" evidence="17">
    <location>
        <begin position="32"/>
        <end position="35"/>
    </location>
    <ligand>
        <name>a CDP-1,2-diacyl-sn-glycerol</name>
        <dbReference type="ChEBI" id="CHEBI:58332"/>
    </ligand>
</feature>
<keyword evidence="11 17" id="KW-1133">Transmembrane helix</keyword>
<organism evidence="19 20">
    <name type="scientific">Plantactinospora alkalitolerans</name>
    <dbReference type="NCBI Taxonomy" id="2789879"/>
    <lineage>
        <taxon>Bacteria</taxon>
        <taxon>Bacillati</taxon>
        <taxon>Actinomycetota</taxon>
        <taxon>Actinomycetes</taxon>
        <taxon>Micromonosporales</taxon>
        <taxon>Micromonosporaceae</taxon>
        <taxon>Plantactinospora</taxon>
    </lineage>
</organism>
<dbReference type="EMBL" id="JADPUN010000225">
    <property type="protein sequence ID" value="MBF9132256.1"/>
    <property type="molecule type" value="Genomic_DNA"/>
</dbReference>
<dbReference type="HAMAP" id="MF_02241">
    <property type="entry name" value="PIP_synthase"/>
    <property type="match status" value="1"/>
</dbReference>
<evidence type="ECO:0000256" key="18">
    <source>
        <dbReference type="RuleBase" id="RU003750"/>
    </source>
</evidence>
<comment type="pathway">
    <text evidence="3">Lipid metabolism.</text>
</comment>
<feature type="active site" description="Proton acceptor" evidence="17">
    <location>
        <position position="94"/>
    </location>
</feature>
<keyword evidence="20" id="KW-1185">Reference proteome</keyword>
<evidence type="ECO:0000256" key="6">
    <source>
        <dbReference type="ARBA" id="ARBA00022475"/>
    </source>
</evidence>
<evidence type="ECO:0000256" key="5">
    <source>
        <dbReference type="ARBA" id="ARBA00011738"/>
    </source>
</evidence>
<evidence type="ECO:0000256" key="12">
    <source>
        <dbReference type="ARBA" id="ARBA00023136"/>
    </source>
</evidence>
<evidence type="ECO:0000256" key="9">
    <source>
        <dbReference type="ARBA" id="ARBA00022723"/>
    </source>
</evidence>
<comment type="pathway">
    <text evidence="2 17">Phospholipid metabolism; phosphatidylinositol phosphate biosynthesis.</text>
</comment>
<feature type="transmembrane region" description="Helical" evidence="17">
    <location>
        <begin position="23"/>
        <end position="48"/>
    </location>
</feature>
<feature type="binding site" evidence="17">
    <location>
        <position position="94"/>
    </location>
    <ligand>
        <name>Mg(2+)</name>
        <dbReference type="ChEBI" id="CHEBI:18420"/>
        <label>2</label>
    </ligand>
</feature>
<evidence type="ECO:0000256" key="11">
    <source>
        <dbReference type="ARBA" id="ARBA00022989"/>
    </source>
</evidence>
<dbReference type="InterPro" id="IPR044268">
    <property type="entry name" value="PIP_synthase_PgsA1"/>
</dbReference>
<feature type="binding site" evidence="17">
    <location>
        <position position="69"/>
    </location>
    <ligand>
        <name>Mg(2+)</name>
        <dbReference type="ChEBI" id="CHEBI:18420"/>
        <label>2</label>
    </ligand>
</feature>
<feature type="binding site" evidence="17">
    <location>
        <position position="77"/>
    </location>
    <ligand>
        <name>a CDP-1,2-diacyl-sn-glycerol</name>
        <dbReference type="ChEBI" id="CHEBI:58332"/>
    </ligand>
</feature>
<evidence type="ECO:0000256" key="10">
    <source>
        <dbReference type="ARBA" id="ARBA00022842"/>
    </source>
</evidence>
<comment type="caution">
    <text evidence="19">The sequence shown here is derived from an EMBL/GenBank/DDBJ whole genome shotgun (WGS) entry which is preliminary data.</text>
</comment>
<comment type="similarity">
    <text evidence="4 17 18">Belongs to the CDP-alcohol phosphatidyltransferase class-I family.</text>
</comment>
<comment type="subunit">
    <text evidence="5 17">Homodimer.</text>
</comment>
<dbReference type="Proteomes" id="UP000638560">
    <property type="component" value="Unassembled WGS sequence"/>
</dbReference>
<dbReference type="PROSITE" id="PS00379">
    <property type="entry name" value="CDP_ALCOHOL_P_TRANSF"/>
    <property type="match status" value="1"/>
</dbReference>
<dbReference type="Gene3D" id="1.20.120.1760">
    <property type="match status" value="1"/>
</dbReference>
<dbReference type="InterPro" id="IPR048254">
    <property type="entry name" value="CDP_ALCOHOL_P_TRANSF_CS"/>
</dbReference>
<keyword evidence="7 17" id="KW-0808">Transferase</keyword>
<evidence type="ECO:0000256" key="13">
    <source>
        <dbReference type="ARBA" id="ARBA00023935"/>
    </source>
</evidence>
<keyword evidence="12 17" id="KW-0472">Membrane</keyword>
<keyword evidence="9 17" id="KW-0479">Metal-binding</keyword>
<accession>A0ABS0H1R4</accession>
<comment type="catalytic activity">
    <reaction evidence="16 17">
        <text>a CDP-1,2-diacyl-sn-glycerol + 1D-myo-inositol 3-phosphate = a 1,2-diacyl-sn-glycero-3-phospho-(1D-myo-inositol-3-phosphate) + CMP + H(+)</text>
        <dbReference type="Rhea" id="RHEA:60504"/>
        <dbReference type="ChEBI" id="CHEBI:15378"/>
        <dbReference type="ChEBI" id="CHEBI:58088"/>
        <dbReference type="ChEBI" id="CHEBI:58332"/>
        <dbReference type="ChEBI" id="CHEBI:58401"/>
        <dbReference type="ChEBI" id="CHEBI:60377"/>
    </reaction>
</comment>
<evidence type="ECO:0000313" key="19">
    <source>
        <dbReference type="EMBL" id="MBF9132256.1"/>
    </source>
</evidence>
<keyword evidence="17" id="KW-0444">Lipid biosynthesis</keyword>
<feature type="binding site" evidence="17">
    <location>
        <position position="90"/>
    </location>
    <ligand>
        <name>Mg(2+)</name>
        <dbReference type="ChEBI" id="CHEBI:18420"/>
        <label>2</label>
    </ligand>
</feature>
<comment type="catalytic activity">
    <reaction evidence="13 17">
        <text>1,2-di-(9Z-octadecenoyl)-sn-glycero-3-cytidine-5'-diphosphate + 1D-myo-inositol 3-phosphate = 1,2-di-(9Z-octadecenoyl)-sn-glycero-3-phospho-(1D-myo-inositol-3-phosphate) + CMP + H(+)</text>
        <dbReference type="Rhea" id="RHEA:61216"/>
        <dbReference type="ChEBI" id="CHEBI:15378"/>
        <dbReference type="ChEBI" id="CHEBI:58401"/>
        <dbReference type="ChEBI" id="CHEBI:60377"/>
        <dbReference type="ChEBI" id="CHEBI:85356"/>
        <dbReference type="ChEBI" id="CHEBI:144472"/>
    </reaction>
</comment>